<feature type="transmembrane region" description="Helical" evidence="8">
    <location>
        <begin position="47"/>
        <end position="69"/>
    </location>
</feature>
<dbReference type="PANTHER" id="PTHR22926:SF3">
    <property type="entry name" value="UNDECAPRENYL-PHOSPHATE ALPHA-N-ACETYLGLUCOSAMINYL 1-PHOSPHATE TRANSFERASE"/>
    <property type="match status" value="1"/>
</dbReference>
<dbReference type="PANTHER" id="PTHR22926">
    <property type="entry name" value="PHOSPHO-N-ACETYLMURAMOYL-PENTAPEPTIDE-TRANSFERASE"/>
    <property type="match status" value="1"/>
</dbReference>
<dbReference type="KEGG" id="fli:Fleli_1782"/>
<feature type="transmembrane region" description="Helical" evidence="8">
    <location>
        <begin position="183"/>
        <end position="202"/>
    </location>
</feature>
<feature type="transmembrane region" description="Helical" evidence="8">
    <location>
        <begin position="103"/>
        <end position="126"/>
    </location>
</feature>
<dbReference type="AlphaFoldDB" id="I4AJP6"/>
<evidence type="ECO:0000256" key="4">
    <source>
        <dbReference type="ARBA" id="ARBA00022692"/>
    </source>
</evidence>
<dbReference type="InterPro" id="IPR000715">
    <property type="entry name" value="Glycosyl_transferase_4"/>
</dbReference>
<keyword evidence="7" id="KW-0460">Magnesium</keyword>
<evidence type="ECO:0000256" key="1">
    <source>
        <dbReference type="ARBA" id="ARBA00004651"/>
    </source>
</evidence>
<dbReference type="GO" id="GO:0071555">
    <property type="term" value="P:cell wall organization"/>
    <property type="evidence" value="ECO:0007669"/>
    <property type="project" value="TreeGrafter"/>
</dbReference>
<comment type="subcellular location">
    <subcellularLocation>
        <location evidence="1">Cell membrane</location>
        <topology evidence="1">Multi-pass membrane protein</topology>
    </subcellularLocation>
</comment>
<dbReference type="CDD" id="cd06853">
    <property type="entry name" value="GT_WecA_like"/>
    <property type="match status" value="1"/>
</dbReference>
<evidence type="ECO:0000313" key="10">
    <source>
        <dbReference type="Proteomes" id="UP000006054"/>
    </source>
</evidence>
<keyword evidence="7" id="KW-0479">Metal-binding</keyword>
<feature type="transmembrane region" description="Helical" evidence="8">
    <location>
        <begin position="297"/>
        <end position="321"/>
    </location>
</feature>
<dbReference type="GO" id="GO:0016780">
    <property type="term" value="F:phosphotransferase activity, for other substituted phosphate groups"/>
    <property type="evidence" value="ECO:0007669"/>
    <property type="project" value="InterPro"/>
</dbReference>
<dbReference type="Pfam" id="PF00953">
    <property type="entry name" value="Glycos_transf_4"/>
    <property type="match status" value="1"/>
</dbReference>
<dbReference type="RefSeq" id="WP_014797634.1">
    <property type="nucleotide sequence ID" value="NC_018018.1"/>
</dbReference>
<feature type="transmembrane region" description="Helical" evidence="8">
    <location>
        <begin position="132"/>
        <end position="153"/>
    </location>
</feature>
<dbReference type="GO" id="GO:0046872">
    <property type="term" value="F:metal ion binding"/>
    <property type="evidence" value="ECO:0007669"/>
    <property type="project" value="UniProtKB-KW"/>
</dbReference>
<evidence type="ECO:0000256" key="7">
    <source>
        <dbReference type="PIRSR" id="PIRSR600715-1"/>
    </source>
</evidence>
<gene>
    <name evidence="9" type="ordered locus">Fleli_1782</name>
</gene>
<dbReference type="EMBL" id="CP003345">
    <property type="protein sequence ID" value="AFM04181.1"/>
    <property type="molecule type" value="Genomic_DNA"/>
</dbReference>
<keyword evidence="3 9" id="KW-0808">Transferase</keyword>
<feature type="binding site" evidence="7">
    <location>
        <position position="153"/>
    </location>
    <ligand>
        <name>Mg(2+)</name>
        <dbReference type="ChEBI" id="CHEBI:18420"/>
    </ligand>
</feature>
<dbReference type="HOGENOM" id="CLU_023982_1_1_10"/>
<feature type="transmembrane region" description="Helical" evidence="8">
    <location>
        <begin position="243"/>
        <end position="261"/>
    </location>
</feature>
<name>I4AJP6_BERLS</name>
<dbReference type="InterPro" id="IPR018480">
    <property type="entry name" value="PNAcMuramoyl-5peptid_Trfase_CS"/>
</dbReference>
<protein>
    <submittedName>
        <fullName evidence="9">UDP-N-acetylmuramyl pentapeptide phosphotransferase/UDP-N-acetylglucosamine-1-phosphate transferase</fullName>
    </submittedName>
</protein>
<dbReference type="PATRIC" id="fig|880071.3.peg.1758"/>
<feature type="transmembrane region" description="Helical" evidence="8">
    <location>
        <begin position="160"/>
        <end position="177"/>
    </location>
</feature>
<accession>I4AJP6</accession>
<keyword evidence="5 8" id="KW-1133">Transmembrane helix</keyword>
<feature type="transmembrane region" description="Helical" evidence="8">
    <location>
        <begin position="75"/>
        <end position="91"/>
    </location>
</feature>
<feature type="binding site" evidence="7">
    <location>
        <position position="213"/>
    </location>
    <ligand>
        <name>Mg(2+)</name>
        <dbReference type="ChEBI" id="CHEBI:18420"/>
    </ligand>
</feature>
<evidence type="ECO:0000256" key="2">
    <source>
        <dbReference type="ARBA" id="ARBA00022475"/>
    </source>
</evidence>
<evidence type="ECO:0000256" key="3">
    <source>
        <dbReference type="ARBA" id="ARBA00022679"/>
    </source>
</evidence>
<sequence>MTWIKLLLSLGTSFAVCLLLIPEIIKIANSRNIHDIPNERKIHTGKICSFGGVGIFFGFIISTLIWSFVDMTLNMEFLLGAVLVMVVVGMRDDFLPLSAFWKLVGQFVAIAVLLIGDIRIFSLYGFLGIYELHFIFSYLITGFIVIVITNAFNLIDGIDGLAGSVALIVFSFFGLWFALEGSFALSAMCLAVLGSVGGFLYYNYSPARIFMGDTGSLMLGFLATGLLILFLDKNAALPVTSHLHIVAPLSLLSALMVYPLFDTIRVFMLRVLAGRSPLSPDRNHIHHLLLDIGCGHYYIVGIVIFLNILFVIIFTFIGQMGYLSDNWLVPIIVLTASSLAIYLHRKVKRRREVVNV</sequence>
<dbReference type="GO" id="GO:0009103">
    <property type="term" value="P:lipopolysaccharide biosynthetic process"/>
    <property type="evidence" value="ECO:0007669"/>
    <property type="project" value="TreeGrafter"/>
</dbReference>
<evidence type="ECO:0000256" key="8">
    <source>
        <dbReference type="SAM" id="Phobius"/>
    </source>
</evidence>
<proteinExistence type="predicted"/>
<reference evidence="10" key="1">
    <citation type="submission" date="2012-06" db="EMBL/GenBank/DDBJ databases">
        <title>The complete genome of Flexibacter litoralis DSM 6794.</title>
        <authorList>
            <person name="Lucas S."/>
            <person name="Copeland A."/>
            <person name="Lapidus A."/>
            <person name="Glavina del Rio T."/>
            <person name="Dalin E."/>
            <person name="Tice H."/>
            <person name="Bruce D."/>
            <person name="Goodwin L."/>
            <person name="Pitluck S."/>
            <person name="Peters L."/>
            <person name="Ovchinnikova G."/>
            <person name="Lu M."/>
            <person name="Kyrpides N."/>
            <person name="Mavromatis K."/>
            <person name="Ivanova N."/>
            <person name="Brettin T."/>
            <person name="Detter J.C."/>
            <person name="Han C."/>
            <person name="Larimer F."/>
            <person name="Land M."/>
            <person name="Hauser L."/>
            <person name="Markowitz V."/>
            <person name="Cheng J.-F."/>
            <person name="Hugenholtz P."/>
            <person name="Woyke T."/>
            <person name="Wu D."/>
            <person name="Spring S."/>
            <person name="Lang E."/>
            <person name="Kopitz M."/>
            <person name="Brambilla E."/>
            <person name="Klenk H.-P."/>
            <person name="Eisen J.A."/>
        </authorList>
    </citation>
    <scope>NUCLEOTIDE SEQUENCE [LARGE SCALE GENOMIC DNA]</scope>
    <source>
        <strain evidence="10">ATCC 23117 / DSM 6794 / NBRC 15988 / NCIMB 1366 / Sio-4</strain>
    </source>
</reference>
<dbReference type="eggNOG" id="COG0472">
    <property type="taxonomic scope" value="Bacteria"/>
</dbReference>
<dbReference type="GO" id="GO:0005886">
    <property type="term" value="C:plasma membrane"/>
    <property type="evidence" value="ECO:0007669"/>
    <property type="project" value="UniProtKB-SubCell"/>
</dbReference>
<organism evidence="9 10">
    <name type="scientific">Bernardetia litoralis (strain ATCC 23117 / DSM 6794 / NBRC 15988 / NCIMB 1366 / Fx l1 / Sio-4)</name>
    <name type="common">Flexibacter litoralis</name>
    <dbReference type="NCBI Taxonomy" id="880071"/>
    <lineage>
        <taxon>Bacteria</taxon>
        <taxon>Pseudomonadati</taxon>
        <taxon>Bacteroidota</taxon>
        <taxon>Cytophagia</taxon>
        <taxon>Cytophagales</taxon>
        <taxon>Bernardetiaceae</taxon>
        <taxon>Bernardetia</taxon>
    </lineage>
</organism>
<feature type="transmembrane region" description="Helical" evidence="8">
    <location>
        <begin position="214"/>
        <end position="231"/>
    </location>
</feature>
<dbReference type="GO" id="GO:0044038">
    <property type="term" value="P:cell wall macromolecule biosynthetic process"/>
    <property type="evidence" value="ECO:0007669"/>
    <property type="project" value="TreeGrafter"/>
</dbReference>
<feature type="transmembrane region" description="Helical" evidence="8">
    <location>
        <begin position="327"/>
        <end position="343"/>
    </location>
</feature>
<keyword evidence="4 8" id="KW-0812">Transmembrane</keyword>
<comment type="cofactor">
    <cofactor evidence="7">
        <name>Mg(2+)</name>
        <dbReference type="ChEBI" id="CHEBI:18420"/>
    </cofactor>
</comment>
<feature type="transmembrane region" description="Helical" evidence="8">
    <location>
        <begin position="6"/>
        <end position="26"/>
    </location>
</feature>
<dbReference type="OrthoDB" id="9783652at2"/>
<keyword evidence="10" id="KW-1185">Reference proteome</keyword>
<dbReference type="PROSITE" id="PS01348">
    <property type="entry name" value="MRAY_2"/>
    <property type="match status" value="1"/>
</dbReference>
<keyword evidence="6 8" id="KW-0472">Membrane</keyword>
<dbReference type="STRING" id="880071.Fleli_1782"/>
<dbReference type="Proteomes" id="UP000006054">
    <property type="component" value="Chromosome"/>
</dbReference>
<evidence type="ECO:0000313" key="9">
    <source>
        <dbReference type="EMBL" id="AFM04181.1"/>
    </source>
</evidence>
<evidence type="ECO:0000256" key="6">
    <source>
        <dbReference type="ARBA" id="ARBA00023136"/>
    </source>
</evidence>
<evidence type="ECO:0000256" key="5">
    <source>
        <dbReference type="ARBA" id="ARBA00022989"/>
    </source>
</evidence>
<keyword evidence="2" id="KW-1003">Cell membrane</keyword>